<evidence type="ECO:0000256" key="1">
    <source>
        <dbReference type="SAM" id="MobiDB-lite"/>
    </source>
</evidence>
<accession>A0A439DN10</accession>
<organism evidence="3 4">
    <name type="scientific">Mycolicibacterium elephantis DSM 44368</name>
    <dbReference type="NCBI Taxonomy" id="1335622"/>
    <lineage>
        <taxon>Bacteria</taxon>
        <taxon>Bacillati</taxon>
        <taxon>Actinomycetota</taxon>
        <taxon>Actinomycetes</taxon>
        <taxon>Mycobacteriales</taxon>
        <taxon>Mycobacteriaceae</taxon>
        <taxon>Mycolicibacterium</taxon>
    </lineage>
</organism>
<dbReference type="RefSeq" id="WP_128110705.1">
    <property type="nucleotide sequence ID" value="NZ_ATDN01000056.1"/>
</dbReference>
<sequence length="91" mass="8767">MPARLLAAVCAAAALLAGCSSQPSEAPSPTPAETTAEISEAPAQHGSLAQCLTDHGVPADPGPAGPPAGVDPDAWHEAMQACASFAPGPAG</sequence>
<feature type="compositionally biased region" description="Polar residues" evidence="1">
    <location>
        <begin position="20"/>
        <end position="37"/>
    </location>
</feature>
<evidence type="ECO:0000313" key="4">
    <source>
        <dbReference type="Proteomes" id="UP000287177"/>
    </source>
</evidence>
<comment type="caution">
    <text evidence="3">The sequence shown here is derived from an EMBL/GenBank/DDBJ whole genome shotgun (WGS) entry which is preliminary data.</text>
</comment>
<keyword evidence="4" id="KW-1185">Reference proteome</keyword>
<dbReference type="AlphaFoldDB" id="A0A439DN10"/>
<evidence type="ECO:0000256" key="2">
    <source>
        <dbReference type="SAM" id="SignalP"/>
    </source>
</evidence>
<name>A0A439DN10_9MYCO</name>
<keyword evidence="2" id="KW-0732">Signal</keyword>
<protein>
    <submittedName>
        <fullName evidence="3">Uncharacterized protein</fullName>
    </submittedName>
</protein>
<gene>
    <name evidence="3" type="ORF">MELE44368_07405</name>
</gene>
<proteinExistence type="predicted"/>
<reference evidence="3 4" key="1">
    <citation type="submission" date="2013-06" db="EMBL/GenBank/DDBJ databases">
        <title>The draft sequence of the Mycobacterium elephantis genome.</title>
        <authorList>
            <person name="Pettersson F.B."/>
            <person name="Das S."/>
            <person name="Dasgupta S."/>
            <person name="Bhattacharya A."/>
            <person name="Kirsebom L.A."/>
        </authorList>
    </citation>
    <scope>NUCLEOTIDE SEQUENCE [LARGE SCALE GENOMIC DNA]</scope>
    <source>
        <strain evidence="3 4">DSM 44368</strain>
    </source>
</reference>
<evidence type="ECO:0000313" key="3">
    <source>
        <dbReference type="EMBL" id="RWA16432.1"/>
    </source>
</evidence>
<dbReference type="Proteomes" id="UP000287177">
    <property type="component" value="Unassembled WGS sequence"/>
</dbReference>
<feature type="region of interest" description="Disordered" evidence="1">
    <location>
        <begin position="20"/>
        <end position="73"/>
    </location>
</feature>
<dbReference type="EMBL" id="ATDN01000056">
    <property type="protein sequence ID" value="RWA16432.1"/>
    <property type="molecule type" value="Genomic_DNA"/>
</dbReference>
<feature type="signal peptide" evidence="2">
    <location>
        <begin position="1"/>
        <end position="26"/>
    </location>
</feature>
<dbReference type="PROSITE" id="PS51257">
    <property type="entry name" value="PROKAR_LIPOPROTEIN"/>
    <property type="match status" value="1"/>
</dbReference>
<feature type="chain" id="PRO_5019414250" evidence="2">
    <location>
        <begin position="27"/>
        <end position="91"/>
    </location>
</feature>